<dbReference type="KEGG" id="bda:FSZ17_21520"/>
<keyword evidence="3" id="KW-0378">Hydrolase</keyword>
<comment type="similarity">
    <text evidence="1">Belongs to the peptidase C40 family.</text>
</comment>
<reference evidence="8" key="1">
    <citation type="submission" date="2019-08" db="EMBL/GenBank/DDBJ databases">
        <authorList>
            <person name="Zheng X."/>
        </authorList>
    </citation>
    <scope>NUCLEOTIDE SEQUENCE [LARGE SCALE GENOMIC DNA]</scope>
    <source>
        <strain evidence="8">FJAT-25496</strain>
    </source>
</reference>
<evidence type="ECO:0000256" key="3">
    <source>
        <dbReference type="ARBA" id="ARBA00022801"/>
    </source>
</evidence>
<evidence type="ECO:0000256" key="1">
    <source>
        <dbReference type="ARBA" id="ARBA00007074"/>
    </source>
</evidence>
<dbReference type="InterPro" id="IPR000064">
    <property type="entry name" value="NLP_P60_dom"/>
</dbReference>
<dbReference type="GO" id="GO:0006508">
    <property type="term" value="P:proteolysis"/>
    <property type="evidence" value="ECO:0007669"/>
    <property type="project" value="UniProtKB-KW"/>
</dbReference>
<dbReference type="GO" id="GO:0008234">
    <property type="term" value="F:cysteine-type peptidase activity"/>
    <property type="evidence" value="ECO:0007669"/>
    <property type="project" value="UniProtKB-KW"/>
</dbReference>
<protein>
    <submittedName>
        <fullName evidence="7">NlpC/P60 family protein</fullName>
    </submittedName>
</protein>
<gene>
    <name evidence="7" type="ORF">FSZ17_21520</name>
</gene>
<keyword evidence="5" id="KW-0732">Signal</keyword>
<organism evidence="7 8">
    <name type="scientific">Cytobacillus dafuensis</name>
    <name type="common">Bacillus dafuensis</name>
    <dbReference type="NCBI Taxonomy" id="1742359"/>
    <lineage>
        <taxon>Bacteria</taxon>
        <taxon>Bacillati</taxon>
        <taxon>Bacillota</taxon>
        <taxon>Bacilli</taxon>
        <taxon>Bacillales</taxon>
        <taxon>Bacillaceae</taxon>
        <taxon>Cytobacillus</taxon>
    </lineage>
</organism>
<feature type="domain" description="NlpC/P60" evidence="6">
    <location>
        <begin position="27"/>
        <end position="150"/>
    </location>
</feature>
<dbReference type="Gene3D" id="3.90.1720.10">
    <property type="entry name" value="endopeptidase domain like (from Nostoc punctiforme)"/>
    <property type="match status" value="1"/>
</dbReference>
<evidence type="ECO:0000256" key="4">
    <source>
        <dbReference type="ARBA" id="ARBA00022807"/>
    </source>
</evidence>
<dbReference type="Proteomes" id="UP000321555">
    <property type="component" value="Chromosome"/>
</dbReference>
<accession>A0A5B8Z9I2</accession>
<evidence type="ECO:0000256" key="5">
    <source>
        <dbReference type="SAM" id="SignalP"/>
    </source>
</evidence>
<proteinExistence type="inferred from homology"/>
<dbReference type="PROSITE" id="PS51935">
    <property type="entry name" value="NLPC_P60"/>
    <property type="match status" value="1"/>
</dbReference>
<dbReference type="PANTHER" id="PTHR47053:SF1">
    <property type="entry name" value="MUREIN DD-ENDOPEPTIDASE MEPH-RELATED"/>
    <property type="match status" value="1"/>
</dbReference>
<dbReference type="OrthoDB" id="9813368at2"/>
<dbReference type="RefSeq" id="WP_057773015.1">
    <property type="nucleotide sequence ID" value="NZ_CP042593.1"/>
</dbReference>
<dbReference type="AlphaFoldDB" id="A0A5B8Z9I2"/>
<dbReference type="EMBL" id="CP042593">
    <property type="protein sequence ID" value="QED49638.1"/>
    <property type="molecule type" value="Genomic_DNA"/>
</dbReference>
<sequence length="242" mass="26804">MKRIAKVVITAALLLPTFFGVEKASAANINEEMIDYSKTLIGIPYVYGGNSTSGFDCSGFLKFVYDKFDVSLPRISSDQYAGGTAVNKEDLIPGDLVFFNTTGGGKVSHSGIYLGDNQFIHADSTKGIKISNLETERYWKNAYHGAKRYIEAPATEAAGMFQGLDIRENQVGVIEVKKSINLWKRDSDNKLTFERVLNPGEKYRVYAYDSNHGGQYGLGGDLYITDMKSHINYHSLPQVAKN</sequence>
<evidence type="ECO:0000313" key="8">
    <source>
        <dbReference type="Proteomes" id="UP000321555"/>
    </source>
</evidence>
<dbReference type="PANTHER" id="PTHR47053">
    <property type="entry name" value="MUREIN DD-ENDOPEPTIDASE MEPH-RELATED"/>
    <property type="match status" value="1"/>
</dbReference>
<dbReference type="InterPro" id="IPR051202">
    <property type="entry name" value="Peptidase_C40"/>
</dbReference>
<evidence type="ECO:0000256" key="2">
    <source>
        <dbReference type="ARBA" id="ARBA00022670"/>
    </source>
</evidence>
<keyword evidence="2" id="KW-0645">Protease</keyword>
<evidence type="ECO:0000259" key="6">
    <source>
        <dbReference type="PROSITE" id="PS51935"/>
    </source>
</evidence>
<name>A0A5B8Z9I2_CYTDA</name>
<feature type="signal peptide" evidence="5">
    <location>
        <begin position="1"/>
        <end position="26"/>
    </location>
</feature>
<dbReference type="SUPFAM" id="SSF54001">
    <property type="entry name" value="Cysteine proteinases"/>
    <property type="match status" value="1"/>
</dbReference>
<dbReference type="Pfam" id="PF00877">
    <property type="entry name" value="NLPC_P60"/>
    <property type="match status" value="1"/>
</dbReference>
<dbReference type="STRING" id="1742359.GCA_001439625_03205"/>
<evidence type="ECO:0000313" key="7">
    <source>
        <dbReference type="EMBL" id="QED49638.1"/>
    </source>
</evidence>
<keyword evidence="8" id="KW-1185">Reference proteome</keyword>
<keyword evidence="4" id="KW-0788">Thiol protease</keyword>
<dbReference type="InterPro" id="IPR038765">
    <property type="entry name" value="Papain-like_cys_pep_sf"/>
</dbReference>
<feature type="chain" id="PRO_5022801231" evidence="5">
    <location>
        <begin position="27"/>
        <end position="242"/>
    </location>
</feature>